<accession>A0ABY7G8G4</accession>
<dbReference type="PANTHER" id="PTHR45694">
    <property type="entry name" value="GLUTAREDOXIN 2"/>
    <property type="match status" value="1"/>
</dbReference>
<feature type="domain" description="Glutaredoxin" evidence="1">
    <location>
        <begin position="17"/>
        <end position="84"/>
    </location>
</feature>
<name>A0ABY7G8G4_MYAAR</name>
<dbReference type="PANTHER" id="PTHR45694:SF18">
    <property type="entry name" value="GLUTAREDOXIN-1-RELATED"/>
    <property type="match status" value="1"/>
</dbReference>
<dbReference type="Proteomes" id="UP001164746">
    <property type="component" value="Chromosome 17"/>
</dbReference>
<dbReference type="Pfam" id="PF00462">
    <property type="entry name" value="Glutaredoxin"/>
    <property type="match status" value="1"/>
</dbReference>
<dbReference type="SUPFAM" id="SSF52833">
    <property type="entry name" value="Thioredoxin-like"/>
    <property type="match status" value="1"/>
</dbReference>
<dbReference type="PRINTS" id="PR00160">
    <property type="entry name" value="GLUTAREDOXIN"/>
</dbReference>
<dbReference type="PROSITE" id="PS51354">
    <property type="entry name" value="GLUTAREDOXIN_2"/>
    <property type="match status" value="1"/>
</dbReference>
<protein>
    <submittedName>
        <fullName evidence="2">GLRX1-like protein</fullName>
    </submittedName>
</protein>
<sequence>MAGAKPFVDNKIKQRKVLLFSKTYSPACNEVKAVLKKYGVMFPSYEVVEIEARQDCNQIENYFQVLCLTDRREVPQLFIGGKYVGGEKEIHLLQESGELKNLLVQSGALKTLF</sequence>
<dbReference type="InterPro" id="IPR014025">
    <property type="entry name" value="Glutaredoxin_subgr"/>
</dbReference>
<evidence type="ECO:0000313" key="3">
    <source>
        <dbReference type="Proteomes" id="UP001164746"/>
    </source>
</evidence>
<reference evidence="2" key="1">
    <citation type="submission" date="2022-11" db="EMBL/GenBank/DDBJ databases">
        <title>Centuries of genome instability and evolution in soft-shell clam transmissible cancer (bioRxiv).</title>
        <authorList>
            <person name="Hart S.F.M."/>
            <person name="Yonemitsu M.A."/>
            <person name="Giersch R.M."/>
            <person name="Beal B.F."/>
            <person name="Arriagada G."/>
            <person name="Davis B.W."/>
            <person name="Ostrander E.A."/>
            <person name="Goff S.P."/>
            <person name="Metzger M.J."/>
        </authorList>
    </citation>
    <scope>NUCLEOTIDE SEQUENCE</scope>
    <source>
        <strain evidence="2">MELC-2E11</strain>
        <tissue evidence="2">Siphon/mantle</tissue>
    </source>
</reference>
<dbReference type="Gene3D" id="3.40.30.10">
    <property type="entry name" value="Glutaredoxin"/>
    <property type="match status" value="1"/>
</dbReference>
<organism evidence="2 3">
    <name type="scientific">Mya arenaria</name>
    <name type="common">Soft-shell clam</name>
    <dbReference type="NCBI Taxonomy" id="6604"/>
    <lineage>
        <taxon>Eukaryota</taxon>
        <taxon>Metazoa</taxon>
        <taxon>Spiralia</taxon>
        <taxon>Lophotrochozoa</taxon>
        <taxon>Mollusca</taxon>
        <taxon>Bivalvia</taxon>
        <taxon>Autobranchia</taxon>
        <taxon>Heteroconchia</taxon>
        <taxon>Euheterodonta</taxon>
        <taxon>Imparidentia</taxon>
        <taxon>Neoheterodontei</taxon>
        <taxon>Myida</taxon>
        <taxon>Myoidea</taxon>
        <taxon>Myidae</taxon>
        <taxon>Mya</taxon>
    </lineage>
</organism>
<gene>
    <name evidence="2" type="ORF">MAR_033242</name>
</gene>
<dbReference type="EMBL" id="CP111028">
    <property type="protein sequence ID" value="WAR30700.1"/>
    <property type="molecule type" value="Genomic_DNA"/>
</dbReference>
<evidence type="ECO:0000259" key="1">
    <source>
        <dbReference type="Pfam" id="PF00462"/>
    </source>
</evidence>
<keyword evidence="3" id="KW-1185">Reference proteome</keyword>
<evidence type="ECO:0000313" key="2">
    <source>
        <dbReference type="EMBL" id="WAR30700.1"/>
    </source>
</evidence>
<proteinExistence type="predicted"/>
<dbReference type="InterPro" id="IPR002109">
    <property type="entry name" value="Glutaredoxin"/>
</dbReference>
<dbReference type="InterPro" id="IPR036249">
    <property type="entry name" value="Thioredoxin-like_sf"/>
</dbReference>